<feature type="transmembrane region" description="Helical" evidence="14">
    <location>
        <begin position="1699"/>
        <end position="1721"/>
    </location>
</feature>
<dbReference type="SUPFAM" id="SSF81321">
    <property type="entry name" value="Family A G protein-coupled receptor-like"/>
    <property type="match status" value="4"/>
</dbReference>
<dbReference type="FunFam" id="1.20.1070.10:FF:000055">
    <property type="entry name" value="Taste receptor type 2"/>
    <property type="match status" value="3"/>
</dbReference>
<feature type="transmembrane region" description="Helical" evidence="14">
    <location>
        <begin position="1752"/>
        <end position="1778"/>
    </location>
</feature>
<feature type="transmembrane region" description="Helical" evidence="14">
    <location>
        <begin position="1832"/>
        <end position="1855"/>
    </location>
</feature>
<feature type="transmembrane region" description="Helical" evidence="14">
    <location>
        <begin position="662"/>
        <end position="688"/>
    </location>
</feature>
<comment type="caution">
    <text evidence="15">The sequence shown here is derived from an EMBL/GenBank/DDBJ whole genome shotgun (WGS) entry which is preliminary data.</text>
</comment>
<feature type="transmembrane region" description="Helical" evidence="14">
    <location>
        <begin position="189"/>
        <end position="209"/>
    </location>
</feature>
<feature type="transmembrane region" description="Helical" evidence="14">
    <location>
        <begin position="738"/>
        <end position="757"/>
    </location>
</feature>
<dbReference type="EMBL" id="JADDUC020000003">
    <property type="protein sequence ID" value="KAI1241294.1"/>
    <property type="molecule type" value="Genomic_DNA"/>
</dbReference>
<evidence type="ECO:0000313" key="16">
    <source>
        <dbReference type="EMBL" id="KAI1241294.1"/>
    </source>
</evidence>
<dbReference type="GO" id="GO:0033038">
    <property type="term" value="F:bitter taste receptor activity"/>
    <property type="evidence" value="ECO:0007669"/>
    <property type="project" value="InterPro"/>
</dbReference>
<dbReference type="Gene3D" id="1.20.1070.10">
    <property type="entry name" value="Rhodopsin 7-helix transmembrane proteins"/>
    <property type="match status" value="2"/>
</dbReference>
<feature type="transmembrane region" description="Helical" evidence="14">
    <location>
        <begin position="841"/>
        <end position="862"/>
    </location>
</feature>
<feature type="transmembrane region" description="Helical" evidence="14">
    <location>
        <begin position="243"/>
        <end position="269"/>
    </location>
</feature>
<feature type="non-terminal residue" evidence="15">
    <location>
        <position position="1"/>
    </location>
</feature>
<accession>A0A835P450</accession>
<evidence type="ECO:0000256" key="10">
    <source>
        <dbReference type="ARBA" id="ARBA00023224"/>
    </source>
</evidence>
<protein>
    <recommendedName>
        <fullName evidence="11">Taste receptor type 2 member 40</fullName>
    </recommendedName>
</protein>
<feature type="region of interest" description="Disordered" evidence="13">
    <location>
        <begin position="2223"/>
        <end position="2250"/>
    </location>
</feature>
<keyword evidence="10" id="KW-0807">Transducer</keyword>
<organism evidence="15">
    <name type="scientific">Lamprotornis superbus</name>
    <dbReference type="NCBI Taxonomy" id="245042"/>
    <lineage>
        <taxon>Eukaryota</taxon>
        <taxon>Metazoa</taxon>
        <taxon>Chordata</taxon>
        <taxon>Craniata</taxon>
        <taxon>Vertebrata</taxon>
        <taxon>Euteleostomi</taxon>
        <taxon>Archelosauria</taxon>
        <taxon>Archosauria</taxon>
        <taxon>Dinosauria</taxon>
        <taxon>Saurischia</taxon>
        <taxon>Theropoda</taxon>
        <taxon>Coelurosauria</taxon>
        <taxon>Aves</taxon>
        <taxon>Neognathae</taxon>
        <taxon>Neoaves</taxon>
        <taxon>Telluraves</taxon>
        <taxon>Australaves</taxon>
        <taxon>Passeriformes</taxon>
        <taxon>Sturnidae</taxon>
        <taxon>Lamprotornis</taxon>
    </lineage>
</organism>
<reference evidence="16" key="3">
    <citation type="submission" date="2022-01" db="EMBL/GenBank/DDBJ databases">
        <authorList>
            <person name="Rubenstein D.R."/>
        </authorList>
    </citation>
    <scope>NUCLEOTIDE SEQUENCE</scope>
    <source>
        <strain evidence="16">SS15</strain>
        <tissue evidence="16">Liver</tissue>
    </source>
</reference>
<feature type="transmembrane region" description="Helical" evidence="14">
    <location>
        <begin position="623"/>
        <end position="642"/>
    </location>
</feature>
<dbReference type="Proteomes" id="UP000618051">
    <property type="component" value="Unassembled WGS sequence"/>
</dbReference>
<dbReference type="OrthoDB" id="8876749at2759"/>
<reference evidence="15" key="1">
    <citation type="submission" date="2020-10" db="EMBL/GenBank/DDBJ databases">
        <title>Feather gene expression reveals the developmental basis of iridescence in African starlings.</title>
        <authorList>
            <person name="Rubenstein D.R."/>
        </authorList>
    </citation>
    <scope>NUCLEOTIDE SEQUENCE</scope>
    <source>
        <strain evidence="15">SS15</strain>
        <tissue evidence="15">Liver</tissue>
    </source>
</reference>
<keyword evidence="7" id="KW-0297">G-protein coupled receptor</keyword>
<sequence length="2641" mass="294883">HQHQHQQQQQSLYKAPLAIPDTPSTAATDLPQALLPQPPWPAQLCSPARSMEACHSPQQSNVTSSAATILAIISLEAFAGMWINAFMVYVLCIGWVKKKTLNSNEKILLLMGCSRFWYLGISWVYSFLSIIYPNYLYVQPTFQLIAFFQAFSNCSNLWFSACLCVFYCIKIANFRNSFFIYLKVKTDRIVPWLLLASVLSALAIGIIAYDMADTKLGSNRNSTGQGNFSKVSSQMDENVFQTYFIYVFGFVTSFTAVMFSALLLLFSLWRHKCKMQKNSMNSISMDAHIKAMKSVLSFFIMYSINFIFLILSLISSTKEVNYVVFLSLLYLYAFPGVHSLILIFSNPKLEKTLIRILSCVKCKVCISFLSNIYPDCLLVHSILQLLEGAYSFSNCSNLWFSACLSVFYCIKIANFRNRFFIYLKVKIDRMVPWLLLGSTISSLIIGILVHNTIDTALCKNLNFTCQGRLWKASIRIEEHFYPLFVLTGLLYTISFMAVIFSAVFLLFSLWRHKCKMQTNSMKDLSKDAHIKAMKSVLSFFIIYSINFLSLILTLIYVMECQNQAIFFVYLIQHAFPGVHSLILIFSNPKLEKELLRIPSCVKCRQSNVTTYGDTTVAIISLEAFAGMWINAFMVCVLCIGWVKKKTPNSNEKILLLMGCSRFWYLGISWVYSFLLIIHPYCFCVPLLLESLAGIQSFFDCANIWMSACLCGFYCIKIANFRNSFFIYLKVKIDKIVPWLLLGSLLLAFVFSILVYHISNESQCNNRNYSSQGYYLKHIIRVDEHLLPIVFVIGFVFSTSFTAVVFSAVFLLFSLWRHKCKMQTNPMKDLSMDAHIKAMKSIVSFLVMYSINFIFFILTLIYARKKENHVAFLIFVFLYAFPGVHSLILIFSNPKLEKSLIRILSSVKCKVCMRHRGTSYTMPCANGAFSIHWQGLFGLLFSQEENNLPGIPLSTDKKGAEGTSESKAELQHYWKSQRHERSDVHLFPFPGPGTEPVRPTCPEKAQHQHLLFRQKKQLQPCYKLVFEITSKITGKCQGLSLEEGGLALDGLLFVDSLSTANWRAPSCERPHWSQPARVQESSKGLILDPHFCLEGRKKLGFSHNKVSSWLHFGSTLFLSKCENQKALRIRESLSEAPSNIRKNFLFFLNTVALSHQCNAAPAESREQSQQFHTDKLLHPPCVSSLPHCLQGQDSLLCGTALLACFDLVTAPGLVPLQVCGPGRGAGPGPLSGELAWPGREEGWPWTVARETQADLQSQLLFPPPFPAWPVSDILAKLQHCSLVPTTFTAKPWKIHLIPYIQCNIIPDNLTCHKTQQAKPSTLHVLPHKTPQPQQTTLQIPSSIAVKSLRIVTALCTSPTQGHCRGQGVPQHSPTAQAMGTDAGCAWLGEADTWEMSDFNGNGCPVLARYGKLLWVTFQVFRIAKKNAISIRWDLLGYSGSDVQGQMGQLLHLPKGTAACEKLSMVPSSKAFAFPEDEIGTLTQGVTLAPGKGIPSTFTSLHLPCSQQQWHQNPPQHQQQQQLYKAPLAIPDTPPTAATDLPQALLPQPPWPAQLCSPARSMEACHSPQQSNVTSSAATILAIISLEAFAGMWINAFMVCVLCIGWVKKKTLNSNEKILLLLGCSRFCSLCISWAYSFLSRVYPNYLYVHTVLQLAVFFQAFFSHCNLWFSACLCVFYCIKIANFRNSFFIYLKVKIDRMMLWLLLGSGILALAIGIVAYDIADKPHCNNHNSTRQGNFGKASIRMDKHFLSSFFLLCFGYAASFMAVIFSAVSLLFSLWRHKCKMQTNSMKDLSMEAHIRAMKSILSFLVMYSINFVCLVLEMVYVTQKISHMTFLIVVFQFTFPGLHSLILIFSNPKLEKALLKILSLERRLKRKVLISILVYLSFCCGPVLCDLLWAVSLSGSGQELCVNMLTPDTHQRWSLMHKRPGRKSPGELRACRAPFPRQPCVSSLPHCLQGQDSLLCGTALLACFDMCNIIPDNLTCHKTQQAKPSTLHNVTPSSVSLPCAPAPLRGTAGDRVSLSTAPLPRPWGQMQDVPGLEKLTHGRDASFQWEWLPSAGTACKTALGHIPNFMTENCLKGARREHIFPFTEPGMGDSGCWTHMSSESSTLTSHLHPEEATISHFQEKRLATPEAASPLTEAKTQRPTDISRASRTTVQDAFVNQCSSLAVVPTLHLCSGRETKSEHSTHTSPFTEAHLQGQRFCLALPKTLLPATLEKTPQCVQPRAAPTSPHRDPPGPQHCLDPDMDIPSAPLPAMGIALWHHPDNSPTPTVRSFPWLWSTSKGTANATDLAGTTGKGILQSLIVFSYGKTLMLCEDQSLENVEVVKEMPVKDDGGTVKSQKNPGRKHFWEISALQSLACIAFMGSRDAGWDTAQNSAVKHPDPGKHFCKDENTHELSQWLKNRNGNREPLKSIFLMAYAATVLTGNRRRQGNKRISSHGFPVTGQCLLIHYSLCVRALAGLGGICHHYSLFQELGALLVSVDLREPPGSVSEEVGGIHSSVQGVEGAEHPQLARLGSEVSRGPAHVAPQAGPGTMIHQEPDQVCLRNKLRESSLRKIRGKSSHSLCAHHTQKSAAKCSPLYKGLAAKAILNICHGFVVLTSHGNQLLPCQCCSFSSYPHTFTQREGRLLIPKQLSKGP</sequence>
<evidence type="ECO:0000256" key="1">
    <source>
        <dbReference type="ARBA" id="ARBA00004141"/>
    </source>
</evidence>
<keyword evidence="6 14" id="KW-1133">Transmembrane helix</keyword>
<comment type="subcellular location">
    <subcellularLocation>
        <location evidence="1">Membrane</location>
        <topology evidence="1">Multi-pass membrane protein</topology>
    </subcellularLocation>
</comment>
<feature type="transmembrane region" description="Helical" evidence="14">
    <location>
        <begin position="1804"/>
        <end position="1826"/>
    </location>
</feature>
<evidence type="ECO:0000256" key="4">
    <source>
        <dbReference type="ARBA" id="ARBA00022606"/>
    </source>
</evidence>
<feature type="transmembrane region" description="Helical" evidence="14">
    <location>
        <begin position="536"/>
        <end position="558"/>
    </location>
</feature>
<evidence type="ECO:0000256" key="14">
    <source>
        <dbReference type="SAM" id="Phobius"/>
    </source>
</evidence>
<feature type="transmembrane region" description="Helical" evidence="14">
    <location>
        <begin position="785"/>
        <end position="815"/>
    </location>
</feature>
<keyword evidence="3" id="KW-0919">Taste</keyword>
<keyword evidence="9 15" id="KW-0675">Receptor</keyword>
<feature type="non-terminal residue" evidence="15">
    <location>
        <position position="2641"/>
    </location>
</feature>
<comment type="similarity">
    <text evidence="2 12">Belongs to the G-protein coupled receptor T2R family.</text>
</comment>
<feature type="transmembrane region" description="Helical" evidence="14">
    <location>
        <begin position="564"/>
        <end position="586"/>
    </location>
</feature>
<keyword evidence="17" id="KW-1185">Reference proteome</keyword>
<dbReference type="InterPro" id="IPR007960">
    <property type="entry name" value="TAS2R"/>
</dbReference>
<feature type="transmembrane region" description="Helical" evidence="14">
    <location>
        <begin position="1616"/>
        <end position="1635"/>
    </location>
</feature>
<feature type="transmembrane region" description="Helical" evidence="14">
    <location>
        <begin position="700"/>
        <end position="718"/>
    </location>
</feature>
<evidence type="ECO:0000256" key="13">
    <source>
        <dbReference type="SAM" id="MobiDB-lite"/>
    </source>
</evidence>
<evidence type="ECO:0000256" key="8">
    <source>
        <dbReference type="ARBA" id="ARBA00023136"/>
    </source>
</evidence>
<keyword evidence="8 14" id="KW-0472">Membrane</keyword>
<feature type="transmembrane region" description="Helical" evidence="14">
    <location>
        <begin position="144"/>
        <end position="169"/>
    </location>
</feature>
<feature type="transmembrane region" description="Helical" evidence="14">
    <location>
        <begin position="320"/>
        <end position="344"/>
    </location>
</feature>
<evidence type="ECO:0000256" key="6">
    <source>
        <dbReference type="ARBA" id="ARBA00022989"/>
    </source>
</evidence>
<feature type="transmembrane region" description="Helical" evidence="14">
    <location>
        <begin position="295"/>
        <end position="314"/>
    </location>
</feature>
<feature type="transmembrane region" description="Helical" evidence="14">
    <location>
        <begin position="116"/>
        <end position="138"/>
    </location>
</feature>
<dbReference type="CDD" id="cd13950">
    <property type="entry name" value="7tm_TAS2R"/>
    <property type="match status" value="4"/>
</dbReference>
<evidence type="ECO:0000256" key="3">
    <source>
        <dbReference type="ARBA" id="ARBA00022480"/>
    </source>
</evidence>
<evidence type="ECO:0000256" key="2">
    <source>
        <dbReference type="ARBA" id="ARBA00007376"/>
    </source>
</evidence>
<reference evidence="16 17" key="2">
    <citation type="journal article" date="2021" name="J. Hered.">
        <title>Feather Gene Expression Elucidates the Developmental Basis of Plumage Iridescence in African Starlings.</title>
        <authorList>
            <person name="Rubenstein D.R."/>
            <person name="Corvelo A."/>
            <person name="MacManes M.D."/>
            <person name="Maia R."/>
            <person name="Narzisi G."/>
            <person name="Rousaki A."/>
            <person name="Vandenabeele P."/>
            <person name="Shawkey M.D."/>
            <person name="Solomon J."/>
        </authorList>
    </citation>
    <scope>NUCLEOTIDE SEQUENCE [LARGE SCALE GENOMIC DNA]</scope>
    <source>
        <strain evidence="16">SS15</strain>
    </source>
</reference>
<keyword evidence="5 14" id="KW-0812">Transmembrane</keyword>
<feature type="transmembrane region" description="Helical" evidence="14">
    <location>
        <begin position="480"/>
        <end position="507"/>
    </location>
</feature>
<feature type="transmembrane region" description="Helical" evidence="14">
    <location>
        <begin position="364"/>
        <end position="383"/>
    </location>
</feature>
<dbReference type="GO" id="GO:0004930">
    <property type="term" value="F:G protein-coupled receptor activity"/>
    <property type="evidence" value="ECO:0007669"/>
    <property type="project" value="UniProtKB-KW"/>
</dbReference>
<feature type="transmembrane region" description="Helical" evidence="14">
    <location>
        <begin position="1876"/>
        <end position="1899"/>
    </location>
</feature>
<dbReference type="PANTHER" id="PTHR11394:SF47">
    <property type="entry name" value="TASTE RECEPTOR TYPE 2 MEMBER 40"/>
    <property type="match status" value="1"/>
</dbReference>
<feature type="transmembrane region" description="Helical" evidence="14">
    <location>
        <begin position="431"/>
        <end position="453"/>
    </location>
</feature>
<proteinExistence type="inferred from homology"/>
<evidence type="ECO:0000256" key="5">
    <source>
        <dbReference type="ARBA" id="ARBA00022692"/>
    </source>
</evidence>
<gene>
    <name evidence="16" type="ORF">IHE44_0009771</name>
    <name evidence="15" type="ORF">IHE44_012256</name>
</gene>
<dbReference type="PANTHER" id="PTHR11394">
    <property type="entry name" value="TASTE RECEPTOR TYPE 2"/>
    <property type="match status" value="1"/>
</dbReference>
<name>A0A835P450_9PASS</name>
<feature type="transmembrane region" description="Helical" evidence="14">
    <location>
        <begin position="1655"/>
        <end position="1678"/>
    </location>
</feature>
<evidence type="ECO:0000256" key="7">
    <source>
        <dbReference type="ARBA" id="ARBA00023040"/>
    </source>
</evidence>
<keyword evidence="4" id="KW-0716">Sensory transduction</keyword>
<dbReference type="EMBL" id="JADDUC010000007">
    <property type="protein sequence ID" value="KAG0132985.1"/>
    <property type="molecule type" value="Genomic_DNA"/>
</dbReference>
<evidence type="ECO:0000256" key="11">
    <source>
        <dbReference type="ARBA" id="ARBA00044110"/>
    </source>
</evidence>
<evidence type="ECO:0000256" key="9">
    <source>
        <dbReference type="ARBA" id="ARBA00023170"/>
    </source>
</evidence>
<feature type="transmembrane region" description="Helical" evidence="14">
    <location>
        <begin position="389"/>
        <end position="410"/>
    </location>
</feature>
<evidence type="ECO:0000313" key="17">
    <source>
        <dbReference type="Proteomes" id="UP000618051"/>
    </source>
</evidence>
<evidence type="ECO:0000313" key="15">
    <source>
        <dbReference type="EMBL" id="KAG0132985.1"/>
    </source>
</evidence>
<dbReference type="GO" id="GO:0016020">
    <property type="term" value="C:membrane"/>
    <property type="evidence" value="ECO:0007669"/>
    <property type="project" value="UniProtKB-SubCell"/>
</dbReference>
<evidence type="ECO:0000256" key="12">
    <source>
        <dbReference type="RuleBase" id="RU004423"/>
    </source>
</evidence>
<feature type="transmembrane region" description="Helical" evidence="14">
    <location>
        <begin position="1578"/>
        <end position="1604"/>
    </location>
</feature>
<dbReference type="Pfam" id="PF05296">
    <property type="entry name" value="TAS2R"/>
    <property type="match status" value="4"/>
</dbReference>
<feature type="transmembrane region" description="Helical" evidence="14">
    <location>
        <begin position="69"/>
        <end position="96"/>
    </location>
</feature>
<feature type="transmembrane region" description="Helical" evidence="14">
    <location>
        <begin position="869"/>
        <end position="890"/>
    </location>
</feature>